<reference evidence="2" key="1">
    <citation type="submission" date="2022-11" db="UniProtKB">
        <authorList>
            <consortium name="WormBaseParasite"/>
        </authorList>
    </citation>
    <scope>IDENTIFICATION</scope>
</reference>
<organism evidence="1 2">
    <name type="scientific">Romanomermis culicivorax</name>
    <name type="common">Nematode worm</name>
    <dbReference type="NCBI Taxonomy" id="13658"/>
    <lineage>
        <taxon>Eukaryota</taxon>
        <taxon>Metazoa</taxon>
        <taxon>Ecdysozoa</taxon>
        <taxon>Nematoda</taxon>
        <taxon>Enoplea</taxon>
        <taxon>Dorylaimia</taxon>
        <taxon>Mermithida</taxon>
        <taxon>Mermithoidea</taxon>
        <taxon>Mermithidae</taxon>
        <taxon>Romanomermis</taxon>
    </lineage>
</organism>
<accession>A0A915JJS3</accession>
<proteinExistence type="predicted"/>
<dbReference type="Proteomes" id="UP000887565">
    <property type="component" value="Unplaced"/>
</dbReference>
<evidence type="ECO:0000313" key="2">
    <source>
        <dbReference type="WBParaSite" id="nRc.2.0.1.t26311-RA"/>
    </source>
</evidence>
<sequence>MVKSCSATSSVHHSTATRASRLLQTFKKTIAHSMMKTLKNKLQLLSMTYDQVYWKQPSCFISHASQAGGSHMGHIQKLEMWLGDGSCCSHKAFTSSLFQYCAKPMINATMPAKDGILKQELGLPESPSFVPSLLFGEKSVTISDGETFDVLLFERPINDETFLTPFSTGRLIRQTCVRLDVQFKRNTLACIDL</sequence>
<dbReference type="AlphaFoldDB" id="A0A915JJS3"/>
<protein>
    <submittedName>
        <fullName evidence="2">Uncharacterized protein</fullName>
    </submittedName>
</protein>
<name>A0A915JJS3_ROMCU</name>
<evidence type="ECO:0000313" key="1">
    <source>
        <dbReference type="Proteomes" id="UP000887565"/>
    </source>
</evidence>
<dbReference type="WBParaSite" id="nRc.2.0.1.t26311-RA">
    <property type="protein sequence ID" value="nRc.2.0.1.t26311-RA"/>
    <property type="gene ID" value="nRc.2.0.1.g26311"/>
</dbReference>
<keyword evidence="1" id="KW-1185">Reference proteome</keyword>